<sequence length="74" mass="8523">MLPSYASAIPILAAMLEELHRDMRQLEEHVMQSRDPGEIHDALMLLATGRYTMEVHHVALTALMNKLLEDRPWN</sequence>
<proteinExistence type="predicted"/>
<organism evidence="1">
    <name type="scientific">viral metagenome</name>
    <dbReference type="NCBI Taxonomy" id="1070528"/>
    <lineage>
        <taxon>unclassified sequences</taxon>
        <taxon>metagenomes</taxon>
        <taxon>organismal metagenomes</taxon>
    </lineage>
</organism>
<dbReference type="AlphaFoldDB" id="A0A6M3LBZ4"/>
<evidence type="ECO:0000313" key="1">
    <source>
        <dbReference type="EMBL" id="QJA90608.1"/>
    </source>
</evidence>
<accession>A0A6M3LBZ4</accession>
<reference evidence="1" key="1">
    <citation type="submission" date="2020-03" db="EMBL/GenBank/DDBJ databases">
        <title>The deep terrestrial virosphere.</title>
        <authorList>
            <person name="Holmfeldt K."/>
            <person name="Nilsson E."/>
            <person name="Simone D."/>
            <person name="Lopez-Fernandez M."/>
            <person name="Wu X."/>
            <person name="de Brujin I."/>
            <person name="Lundin D."/>
            <person name="Andersson A."/>
            <person name="Bertilsson S."/>
            <person name="Dopson M."/>
        </authorList>
    </citation>
    <scope>NUCLEOTIDE SEQUENCE</scope>
    <source>
        <strain evidence="1">MM415B03635</strain>
    </source>
</reference>
<name>A0A6M3LBZ4_9ZZZZ</name>
<dbReference type="EMBL" id="MT142924">
    <property type="protein sequence ID" value="QJA90608.1"/>
    <property type="molecule type" value="Genomic_DNA"/>
</dbReference>
<protein>
    <submittedName>
        <fullName evidence="1">Uncharacterized protein</fullName>
    </submittedName>
</protein>
<gene>
    <name evidence="1" type="ORF">MM415B03635_0011</name>
</gene>